<sequence>MGDEKAPTENDGGWTVVEGRASKKEKGKGVSKFDSDDLVSFYVTNLPNACRKEWLAEAVAGFGELADTFNARRPNKVGNVFGFVKFRGVKDKWELERRMRGITVGVMRARVNLQKFDRSGKPVVREEPPLRSKPDVFPSRVVNPGGCDVRPGKSFVEAVSGERSPKGTACVRSRKWRRRQLDHAGANNMLGRMDVPSTSILGSRAFENLDGLRVMGNSDSVGRDYVIKPSKRTKNSLDEVDLNFFPIPPVVKVAVLEKPKHVLRRGRSNKGKTSSGDGCHLNFEFHGFGNCRLQEGGGLVSDEVQKQKDLALANEVINSLHAAALVGIQIIDCEERVRDMILEDGVIEEVA</sequence>
<proteinExistence type="predicted"/>
<evidence type="ECO:0000256" key="1">
    <source>
        <dbReference type="SAM" id="MobiDB-lite"/>
    </source>
</evidence>
<feature type="region of interest" description="Disordered" evidence="1">
    <location>
        <begin position="1"/>
        <end position="28"/>
    </location>
</feature>
<organism evidence="2 3">
    <name type="scientific">Deinandra increscens subsp. villosa</name>
    <dbReference type="NCBI Taxonomy" id="3103831"/>
    <lineage>
        <taxon>Eukaryota</taxon>
        <taxon>Viridiplantae</taxon>
        <taxon>Streptophyta</taxon>
        <taxon>Embryophyta</taxon>
        <taxon>Tracheophyta</taxon>
        <taxon>Spermatophyta</taxon>
        <taxon>Magnoliopsida</taxon>
        <taxon>eudicotyledons</taxon>
        <taxon>Gunneridae</taxon>
        <taxon>Pentapetalae</taxon>
        <taxon>asterids</taxon>
        <taxon>campanulids</taxon>
        <taxon>Asterales</taxon>
        <taxon>Asteraceae</taxon>
        <taxon>Asteroideae</taxon>
        <taxon>Heliantheae alliance</taxon>
        <taxon>Madieae</taxon>
        <taxon>Madiinae</taxon>
        <taxon>Deinandra</taxon>
    </lineage>
</organism>
<dbReference type="AlphaFoldDB" id="A0AAP0DUX6"/>
<evidence type="ECO:0000313" key="3">
    <source>
        <dbReference type="Proteomes" id="UP001408789"/>
    </source>
</evidence>
<comment type="caution">
    <text evidence="2">The sequence shown here is derived from an EMBL/GenBank/DDBJ whole genome shotgun (WGS) entry which is preliminary data.</text>
</comment>
<evidence type="ECO:0008006" key="4">
    <source>
        <dbReference type="Google" id="ProtNLM"/>
    </source>
</evidence>
<dbReference type="Proteomes" id="UP001408789">
    <property type="component" value="Unassembled WGS sequence"/>
</dbReference>
<dbReference type="EMBL" id="JBCNJP010000003">
    <property type="protein sequence ID" value="KAK9079537.1"/>
    <property type="molecule type" value="Genomic_DNA"/>
</dbReference>
<reference evidence="2 3" key="1">
    <citation type="submission" date="2024-04" db="EMBL/GenBank/DDBJ databases">
        <title>The reference genome of an endangered Asteraceae, Deinandra increscens subsp. villosa, native to the Central Coast of California.</title>
        <authorList>
            <person name="Guilliams M."/>
            <person name="Hasenstab-Lehman K."/>
            <person name="Meyer R."/>
            <person name="Mcevoy S."/>
        </authorList>
    </citation>
    <scope>NUCLEOTIDE SEQUENCE [LARGE SCALE GENOMIC DNA]</scope>
    <source>
        <tissue evidence="2">Leaf</tissue>
    </source>
</reference>
<dbReference type="CDD" id="cd00590">
    <property type="entry name" value="RRM_SF"/>
    <property type="match status" value="1"/>
</dbReference>
<dbReference type="SUPFAM" id="SSF54928">
    <property type="entry name" value="RNA-binding domain, RBD"/>
    <property type="match status" value="1"/>
</dbReference>
<protein>
    <recommendedName>
        <fullName evidence="4">RRM domain-containing protein</fullName>
    </recommendedName>
</protein>
<gene>
    <name evidence="2" type="ORF">SSX86_001209</name>
</gene>
<name>A0AAP0DUX6_9ASTR</name>
<dbReference type="InterPro" id="IPR035979">
    <property type="entry name" value="RBD_domain_sf"/>
</dbReference>
<keyword evidence="3" id="KW-1185">Reference proteome</keyword>
<evidence type="ECO:0000313" key="2">
    <source>
        <dbReference type="EMBL" id="KAK9079537.1"/>
    </source>
</evidence>
<accession>A0AAP0DUX6</accession>
<dbReference type="GO" id="GO:0003676">
    <property type="term" value="F:nucleic acid binding"/>
    <property type="evidence" value="ECO:0007669"/>
    <property type="project" value="InterPro"/>
</dbReference>